<dbReference type="SUPFAM" id="SSF56112">
    <property type="entry name" value="Protein kinase-like (PK-like)"/>
    <property type="match status" value="1"/>
</dbReference>
<reference evidence="6" key="1">
    <citation type="submission" date="2024-06" db="EMBL/GenBank/DDBJ databases">
        <authorList>
            <person name="Liu X."/>
            <person name="Lenzi L."/>
            <person name="Haldenby T S."/>
            <person name="Uol C."/>
        </authorList>
    </citation>
    <scope>NUCLEOTIDE SEQUENCE</scope>
</reference>
<organism evidence="6 7">
    <name type="scientific">Calicophoron daubneyi</name>
    <name type="common">Rumen fluke</name>
    <name type="synonym">Paramphistomum daubneyi</name>
    <dbReference type="NCBI Taxonomy" id="300641"/>
    <lineage>
        <taxon>Eukaryota</taxon>
        <taxon>Metazoa</taxon>
        <taxon>Spiralia</taxon>
        <taxon>Lophotrochozoa</taxon>
        <taxon>Platyhelminthes</taxon>
        <taxon>Trematoda</taxon>
        <taxon>Digenea</taxon>
        <taxon>Plagiorchiida</taxon>
        <taxon>Pronocephalata</taxon>
        <taxon>Paramphistomoidea</taxon>
        <taxon>Paramphistomidae</taxon>
        <taxon>Calicophoron</taxon>
    </lineage>
</organism>
<dbReference type="EC" id="2.7.1.82" evidence="5"/>
<proteinExistence type="inferred from homology"/>
<evidence type="ECO:0000313" key="7">
    <source>
        <dbReference type="Proteomes" id="UP001497525"/>
    </source>
</evidence>
<dbReference type="EMBL" id="CAXLJL010000168">
    <property type="protein sequence ID" value="CAL5133987.1"/>
    <property type="molecule type" value="Genomic_DNA"/>
</dbReference>
<dbReference type="GO" id="GO:0006646">
    <property type="term" value="P:phosphatidylethanolamine biosynthetic process"/>
    <property type="evidence" value="ECO:0007669"/>
    <property type="project" value="TreeGrafter"/>
</dbReference>
<dbReference type="Proteomes" id="UP001497525">
    <property type="component" value="Unassembled WGS sequence"/>
</dbReference>
<keyword evidence="1" id="KW-0443">Lipid metabolism</keyword>
<comment type="caution">
    <text evidence="6">The sequence shown here is derived from an EMBL/GenBank/DDBJ whole genome shotgun (WGS) entry which is preliminary data.</text>
</comment>
<evidence type="ECO:0000256" key="2">
    <source>
        <dbReference type="ARBA" id="ARBA00023264"/>
    </source>
</evidence>
<evidence type="ECO:0000256" key="4">
    <source>
        <dbReference type="ARBA" id="ARBA00038211"/>
    </source>
</evidence>
<keyword evidence="2" id="KW-1208">Phospholipid metabolism</keyword>
<dbReference type="Gene3D" id="3.90.1200.10">
    <property type="match status" value="1"/>
</dbReference>
<evidence type="ECO:0000256" key="5">
    <source>
        <dbReference type="ARBA" id="ARBA00038874"/>
    </source>
</evidence>
<keyword evidence="1" id="KW-0594">Phospholipid biosynthesis</keyword>
<comment type="pathway">
    <text evidence="3">Phospholipid metabolism; phosphatidylethanolamine biosynthesis; phosphatidylethanolamine from ethanolamine: step 1/3.</text>
</comment>
<evidence type="ECO:0000256" key="3">
    <source>
        <dbReference type="ARBA" id="ARBA00037883"/>
    </source>
</evidence>
<dbReference type="PANTHER" id="PTHR22603:SF66">
    <property type="entry name" value="ETHANOLAMINE KINASE"/>
    <property type="match status" value="1"/>
</dbReference>
<dbReference type="InterPro" id="IPR011009">
    <property type="entry name" value="Kinase-like_dom_sf"/>
</dbReference>
<gene>
    <name evidence="6" type="ORF">CDAUBV1_LOCUS7202</name>
</gene>
<protein>
    <recommendedName>
        <fullName evidence="5">ethanolamine kinase</fullName>
        <ecNumber evidence="5">2.7.1.82</ecNumber>
    </recommendedName>
</protein>
<sequence length="212" mass="24497">MVGLISPTGATEIPQWELVGPLSLYQTRFPRPAQLLCEVEFLEKLLYDPYSPVVLCHTDLIAENIIVSPDKSSVTFIDLEFCAISHAAFDIGSHFCEYAGSSDMDHSNYPSPSFQREWIKFYLKCLRKYRSMAVNNQSDHGDDEDPDDQEVNRWLKEVSHFAMMAQLLWGVWAAVRAKDGLSRFDYLTYAIKRLDQYYLMKKRILHADELTQ</sequence>
<accession>A0AAV2TES4</accession>
<keyword evidence="1" id="KW-0444">Lipid biosynthesis</keyword>
<evidence type="ECO:0000313" key="6">
    <source>
        <dbReference type="EMBL" id="CAL5133987.1"/>
    </source>
</evidence>
<dbReference type="GO" id="GO:0005737">
    <property type="term" value="C:cytoplasm"/>
    <property type="evidence" value="ECO:0007669"/>
    <property type="project" value="TreeGrafter"/>
</dbReference>
<dbReference type="PANTHER" id="PTHR22603">
    <property type="entry name" value="CHOLINE/ETHANOALAMINE KINASE"/>
    <property type="match status" value="1"/>
</dbReference>
<name>A0AAV2TES4_CALDB</name>
<comment type="similarity">
    <text evidence="4">Belongs to the choline/ethanolamine kinase family.</text>
</comment>
<dbReference type="Pfam" id="PF01633">
    <property type="entry name" value="Choline_kinase"/>
    <property type="match status" value="1"/>
</dbReference>
<dbReference type="AlphaFoldDB" id="A0AAV2TES4"/>
<dbReference type="GO" id="GO:0004305">
    <property type="term" value="F:ethanolamine kinase activity"/>
    <property type="evidence" value="ECO:0007669"/>
    <property type="project" value="UniProtKB-EC"/>
</dbReference>
<evidence type="ECO:0000256" key="1">
    <source>
        <dbReference type="ARBA" id="ARBA00023209"/>
    </source>
</evidence>